<evidence type="ECO:0000313" key="6">
    <source>
        <dbReference type="EMBL" id="MFH8548994.1"/>
    </source>
</evidence>
<sequence>MSIRARREREYQRRNQLILDTARRLAEAEGWHAVTTRRLAEEIEYSQPVLYSHFHGKEAIVGAVALKGFEELTGTLRAARKSADDSTAALRAVIETYLDFAGANPALYSAMFELSTPLAFASAETPGPLIETFGELIAAVVAVAPAGDAELAAEVIWGALHGMVVLERSGRLRPALIRERVDLLLARFAPEG</sequence>
<dbReference type="SUPFAM" id="SSF46689">
    <property type="entry name" value="Homeodomain-like"/>
    <property type="match status" value="1"/>
</dbReference>
<reference evidence="6 7" key="1">
    <citation type="submission" date="2024-10" db="EMBL/GenBank/DDBJ databases">
        <title>The Natural Products Discovery Center: Release of the First 8490 Sequenced Strains for Exploring Actinobacteria Biosynthetic Diversity.</title>
        <authorList>
            <person name="Kalkreuter E."/>
            <person name="Kautsar S.A."/>
            <person name="Yang D."/>
            <person name="Bader C.D."/>
            <person name="Teijaro C.N."/>
            <person name="Fluegel L."/>
            <person name="Davis C.M."/>
            <person name="Simpson J.R."/>
            <person name="Lauterbach L."/>
            <person name="Steele A.D."/>
            <person name="Gui C."/>
            <person name="Meng S."/>
            <person name="Li G."/>
            <person name="Viehrig K."/>
            <person name="Ye F."/>
            <person name="Su P."/>
            <person name="Kiefer A.F."/>
            <person name="Nichols A."/>
            <person name="Cepeda A.J."/>
            <person name="Yan W."/>
            <person name="Fan B."/>
            <person name="Jiang Y."/>
            <person name="Adhikari A."/>
            <person name="Zheng C.-J."/>
            <person name="Schuster L."/>
            <person name="Cowan T.M."/>
            <person name="Smanski M.J."/>
            <person name="Chevrette M.G."/>
            <person name="De Carvalho L.P.S."/>
            <person name="Shen B."/>
        </authorList>
    </citation>
    <scope>NUCLEOTIDE SEQUENCE [LARGE SCALE GENOMIC DNA]</scope>
    <source>
        <strain evidence="6 7">NPDC017990</strain>
    </source>
</reference>
<dbReference type="Pfam" id="PF13305">
    <property type="entry name" value="TetR_C_33"/>
    <property type="match status" value="1"/>
</dbReference>
<dbReference type="Gene3D" id="1.10.357.10">
    <property type="entry name" value="Tetracycline Repressor, domain 2"/>
    <property type="match status" value="1"/>
</dbReference>
<evidence type="ECO:0000256" key="2">
    <source>
        <dbReference type="ARBA" id="ARBA00023125"/>
    </source>
</evidence>
<keyword evidence="3" id="KW-0804">Transcription</keyword>
<keyword evidence="7" id="KW-1185">Reference proteome</keyword>
<protein>
    <submittedName>
        <fullName evidence="6">TetR/AcrR family transcriptional regulator</fullName>
    </submittedName>
</protein>
<evidence type="ECO:0000256" key="3">
    <source>
        <dbReference type="ARBA" id="ARBA00023163"/>
    </source>
</evidence>
<dbReference type="EMBL" id="JBIRGQ010000005">
    <property type="protein sequence ID" value="MFH8548994.1"/>
    <property type="molecule type" value="Genomic_DNA"/>
</dbReference>
<dbReference type="InterPro" id="IPR001647">
    <property type="entry name" value="HTH_TetR"/>
</dbReference>
<accession>A0ABW7QXW0</accession>
<organism evidence="6 7">
    <name type="scientific">Streptomyces longisporoflavus</name>
    <dbReference type="NCBI Taxonomy" id="28044"/>
    <lineage>
        <taxon>Bacteria</taxon>
        <taxon>Bacillati</taxon>
        <taxon>Actinomycetota</taxon>
        <taxon>Actinomycetes</taxon>
        <taxon>Kitasatosporales</taxon>
        <taxon>Streptomycetaceae</taxon>
        <taxon>Streptomyces</taxon>
    </lineage>
</organism>
<evidence type="ECO:0000259" key="5">
    <source>
        <dbReference type="PROSITE" id="PS50977"/>
    </source>
</evidence>
<evidence type="ECO:0000256" key="4">
    <source>
        <dbReference type="PROSITE-ProRule" id="PRU00335"/>
    </source>
</evidence>
<dbReference type="RefSeq" id="WP_397715450.1">
    <property type="nucleotide sequence ID" value="NZ_JBIRGN010000005.1"/>
</dbReference>
<dbReference type="PANTHER" id="PTHR30055:SF234">
    <property type="entry name" value="HTH-TYPE TRANSCRIPTIONAL REGULATOR BETI"/>
    <property type="match status" value="1"/>
</dbReference>
<evidence type="ECO:0000256" key="1">
    <source>
        <dbReference type="ARBA" id="ARBA00023015"/>
    </source>
</evidence>
<proteinExistence type="predicted"/>
<keyword evidence="2 4" id="KW-0238">DNA-binding</keyword>
<dbReference type="InterPro" id="IPR050109">
    <property type="entry name" value="HTH-type_TetR-like_transc_reg"/>
</dbReference>
<dbReference type="PROSITE" id="PS50977">
    <property type="entry name" value="HTH_TETR_2"/>
    <property type="match status" value="1"/>
</dbReference>
<dbReference type="InterPro" id="IPR009057">
    <property type="entry name" value="Homeodomain-like_sf"/>
</dbReference>
<dbReference type="InterPro" id="IPR025996">
    <property type="entry name" value="MT1864/Rv1816-like_C"/>
</dbReference>
<feature type="domain" description="HTH tetR-type" evidence="5">
    <location>
        <begin position="12"/>
        <end position="72"/>
    </location>
</feature>
<comment type="caution">
    <text evidence="6">The sequence shown here is derived from an EMBL/GenBank/DDBJ whole genome shotgun (WGS) entry which is preliminary data.</text>
</comment>
<dbReference type="InterPro" id="IPR036271">
    <property type="entry name" value="Tet_transcr_reg_TetR-rel_C_sf"/>
</dbReference>
<feature type="DNA-binding region" description="H-T-H motif" evidence="4">
    <location>
        <begin position="35"/>
        <end position="54"/>
    </location>
</feature>
<dbReference type="PANTHER" id="PTHR30055">
    <property type="entry name" value="HTH-TYPE TRANSCRIPTIONAL REGULATOR RUTR"/>
    <property type="match status" value="1"/>
</dbReference>
<gene>
    <name evidence="6" type="ORF">ACH4F9_28650</name>
</gene>
<name>A0ABW7QXW0_9ACTN</name>
<keyword evidence="1" id="KW-0805">Transcription regulation</keyword>
<evidence type="ECO:0000313" key="7">
    <source>
        <dbReference type="Proteomes" id="UP001610818"/>
    </source>
</evidence>
<dbReference type="PRINTS" id="PR00455">
    <property type="entry name" value="HTHTETR"/>
</dbReference>
<dbReference type="SUPFAM" id="SSF48498">
    <property type="entry name" value="Tetracyclin repressor-like, C-terminal domain"/>
    <property type="match status" value="1"/>
</dbReference>
<dbReference type="Pfam" id="PF00440">
    <property type="entry name" value="TetR_N"/>
    <property type="match status" value="1"/>
</dbReference>
<dbReference type="Proteomes" id="UP001610818">
    <property type="component" value="Unassembled WGS sequence"/>
</dbReference>